<dbReference type="Gene3D" id="3.30.1050.10">
    <property type="entry name" value="SCP2 sterol-binding domain"/>
    <property type="match status" value="1"/>
</dbReference>
<dbReference type="RefSeq" id="WP_076523213.1">
    <property type="nucleotide sequence ID" value="NZ_CP048103.1"/>
</dbReference>
<dbReference type="AlphaFoldDB" id="A0A1N7IZE2"/>
<dbReference type="PANTHER" id="PTHR10094">
    <property type="entry name" value="STEROL CARRIER PROTEIN 2 SCP-2 FAMILY PROTEIN"/>
    <property type="match status" value="1"/>
</dbReference>
<dbReference type="OrthoDB" id="9804656at2"/>
<feature type="domain" description="SCP2" evidence="1">
    <location>
        <begin position="23"/>
        <end position="113"/>
    </location>
</feature>
<reference evidence="3" key="1">
    <citation type="submission" date="2017-01" db="EMBL/GenBank/DDBJ databases">
        <authorList>
            <person name="Varghese N."/>
            <person name="Submissions S."/>
        </authorList>
    </citation>
    <scope>NUCLEOTIDE SEQUENCE [LARGE SCALE GENOMIC DNA]</scope>
    <source>
        <strain evidence="3">DSM 45196</strain>
    </source>
</reference>
<dbReference type="SUPFAM" id="SSF55718">
    <property type="entry name" value="SCP-like"/>
    <property type="match status" value="1"/>
</dbReference>
<dbReference type="InterPro" id="IPR036527">
    <property type="entry name" value="SCP2_sterol-bd_dom_sf"/>
</dbReference>
<dbReference type="GO" id="GO:0005829">
    <property type="term" value="C:cytosol"/>
    <property type="evidence" value="ECO:0007669"/>
    <property type="project" value="TreeGrafter"/>
</dbReference>
<evidence type="ECO:0000313" key="2">
    <source>
        <dbReference type="EMBL" id="SIS42475.1"/>
    </source>
</evidence>
<protein>
    <submittedName>
        <fullName evidence="2">SCP-2 sterol transfer family protein</fullName>
    </submittedName>
</protein>
<evidence type="ECO:0000259" key="1">
    <source>
        <dbReference type="Pfam" id="PF02036"/>
    </source>
</evidence>
<organism evidence="2 3">
    <name type="scientific">Kroppenstedtia eburnea</name>
    <dbReference type="NCBI Taxonomy" id="714067"/>
    <lineage>
        <taxon>Bacteria</taxon>
        <taxon>Bacillati</taxon>
        <taxon>Bacillota</taxon>
        <taxon>Bacilli</taxon>
        <taxon>Bacillales</taxon>
        <taxon>Thermoactinomycetaceae</taxon>
        <taxon>Kroppenstedtia</taxon>
    </lineage>
</organism>
<evidence type="ECO:0000313" key="3">
    <source>
        <dbReference type="Proteomes" id="UP000186795"/>
    </source>
</evidence>
<dbReference type="Proteomes" id="UP000186795">
    <property type="component" value="Unassembled WGS sequence"/>
</dbReference>
<accession>A0A1N7IZE2</accession>
<gene>
    <name evidence="2" type="ORF">SAMN05421790_101548</name>
</gene>
<sequence>MAKSIDDYTLKEAWEKIESALNENPKPVEGLNVVYQFDISGEDGGSYQLHLADNKAKVEEGTPSDADCTLQMALPDFKEMLLGKLNGTAAFMSGRLKVKGNIGLAMKMENILRQYDVKEHI</sequence>
<dbReference type="InterPro" id="IPR003033">
    <property type="entry name" value="SCP2_sterol-bd_dom"/>
</dbReference>
<proteinExistence type="predicted"/>
<dbReference type="EMBL" id="FTOD01000001">
    <property type="protein sequence ID" value="SIS42475.1"/>
    <property type="molecule type" value="Genomic_DNA"/>
</dbReference>
<keyword evidence="3" id="KW-1185">Reference proteome</keyword>
<name>A0A1N7IZE2_9BACL</name>
<dbReference type="PANTHER" id="PTHR10094:SF25">
    <property type="entry name" value="SCP2 STEROL-BINDING DOMAIN-CONTAINING PROTEIN 1"/>
    <property type="match status" value="1"/>
</dbReference>
<dbReference type="Pfam" id="PF02036">
    <property type="entry name" value="SCP2"/>
    <property type="match status" value="1"/>
</dbReference>